<dbReference type="RefSeq" id="WP_169364274.1">
    <property type="nucleotide sequence ID" value="NZ_JAAVJL010000001.1"/>
</dbReference>
<comment type="caution">
    <text evidence="2">The sequence shown here is derived from an EMBL/GenBank/DDBJ whole genome shotgun (WGS) entry which is preliminary data.</text>
</comment>
<evidence type="ECO:0000313" key="2">
    <source>
        <dbReference type="EMBL" id="NMF59502.1"/>
    </source>
</evidence>
<dbReference type="EMBL" id="JAAVJL010000001">
    <property type="protein sequence ID" value="NMF59502.1"/>
    <property type="molecule type" value="Genomic_DNA"/>
</dbReference>
<sequence length="240" mass="27740">MTQTYLSQTYENKKLRLISLKKIKIFCLMTVFTASSIAISISLLLPLTKNKSKFQFPNQVSLNEWQLNSSNNLQQALQNGALSAKQYSYSSSTQSDLKVDALYINGVISIPKSLEIIGLKYPSNKLRIGYLEEVGYYALFFEQERLYLSSCINSRGFTTVTEEQFIYHRPLDLNFRHISAYLMGTRDLFNSHCLFTTLSIPLDKNNMVNPQTIYMSKNAQTLEKVWIAWHQNWKNNFPIN</sequence>
<evidence type="ECO:0000256" key="1">
    <source>
        <dbReference type="SAM" id="Phobius"/>
    </source>
</evidence>
<keyword evidence="3" id="KW-1185">Reference proteome</keyword>
<dbReference type="InterPro" id="IPR026411">
    <property type="entry name" value="Cyanosort_A_assoc"/>
</dbReference>
<gene>
    <name evidence="2" type="ORF">HC246_16130</name>
</gene>
<organism evidence="2 3">
    <name type="scientific">Pseudanabaena yagii GIHE-NHR1</name>
    <dbReference type="NCBI Taxonomy" id="2722753"/>
    <lineage>
        <taxon>Bacteria</taxon>
        <taxon>Bacillati</taxon>
        <taxon>Cyanobacteriota</taxon>
        <taxon>Cyanophyceae</taxon>
        <taxon>Pseudanabaenales</taxon>
        <taxon>Pseudanabaenaceae</taxon>
        <taxon>Pseudanabaena</taxon>
        <taxon>Pseudanabaena yagii</taxon>
    </lineage>
</organism>
<evidence type="ECO:0000313" key="3">
    <source>
        <dbReference type="Proteomes" id="UP000738376"/>
    </source>
</evidence>
<keyword evidence="1" id="KW-0812">Transmembrane</keyword>
<reference evidence="2 3" key="1">
    <citation type="submission" date="2020-03" db="EMBL/GenBank/DDBJ databases">
        <title>Draft Genome Sequence of 2-Methylisoborneol Producing Pseudanabaena yagii Strain GIHE-NHR1 Isolated from North Han River in South Korea.</title>
        <authorList>
            <person name="Jeong J."/>
        </authorList>
    </citation>
    <scope>NUCLEOTIDE SEQUENCE [LARGE SCALE GENOMIC DNA]</scope>
    <source>
        <strain evidence="2 3">GIHE-NHR1</strain>
    </source>
</reference>
<dbReference type="NCBIfam" id="TIGR04153">
    <property type="entry name" value="cyanosortA_assc"/>
    <property type="match status" value="1"/>
</dbReference>
<dbReference type="Proteomes" id="UP000738376">
    <property type="component" value="Unassembled WGS sequence"/>
</dbReference>
<keyword evidence="1" id="KW-0472">Membrane</keyword>
<proteinExistence type="predicted"/>
<accession>A0ABX1M057</accession>
<keyword evidence="1" id="KW-1133">Transmembrane helix</keyword>
<name>A0ABX1M057_9CYAN</name>
<feature type="transmembrane region" description="Helical" evidence="1">
    <location>
        <begin position="23"/>
        <end position="45"/>
    </location>
</feature>
<protein>
    <submittedName>
        <fullName evidence="2">Cyanoexosortase A system-associated protein</fullName>
    </submittedName>
</protein>